<reference evidence="5" key="2">
    <citation type="submission" date="2021-08" db="EMBL/GenBank/DDBJ databases">
        <authorList>
            <person name="Eriksson T."/>
        </authorList>
    </citation>
    <scope>NUCLEOTIDE SEQUENCE</scope>
    <source>
        <strain evidence="5">Stoneville</strain>
        <tissue evidence="5">Whole head</tissue>
    </source>
</reference>
<keyword evidence="1" id="KW-0863">Zinc-finger</keyword>
<keyword evidence="3" id="KW-0812">Transmembrane</keyword>
<accession>A0A8J6L9F1</accession>
<dbReference type="PROSITE" id="PS50158">
    <property type="entry name" value="ZF_CCHC"/>
    <property type="match status" value="1"/>
</dbReference>
<dbReference type="PANTHER" id="PTHR33223:SF6">
    <property type="entry name" value="CCHC-TYPE DOMAIN-CONTAINING PROTEIN"/>
    <property type="match status" value="1"/>
</dbReference>
<keyword evidence="6" id="KW-1185">Reference proteome</keyword>
<dbReference type="InterPro" id="IPR005162">
    <property type="entry name" value="Retrotrans_gag_dom"/>
</dbReference>
<evidence type="ECO:0000256" key="2">
    <source>
        <dbReference type="SAM" id="MobiDB-lite"/>
    </source>
</evidence>
<dbReference type="Gene3D" id="4.10.60.10">
    <property type="entry name" value="Zinc finger, CCHC-type"/>
    <property type="match status" value="1"/>
</dbReference>
<gene>
    <name evidence="5" type="ORF">GEV33_009017</name>
</gene>
<dbReference type="EMBL" id="JABDTM020024949">
    <property type="protein sequence ID" value="KAH0813774.1"/>
    <property type="molecule type" value="Genomic_DNA"/>
</dbReference>
<dbReference type="SUPFAM" id="SSF57756">
    <property type="entry name" value="Retrovirus zinc finger-like domains"/>
    <property type="match status" value="1"/>
</dbReference>
<keyword evidence="3" id="KW-1133">Transmembrane helix</keyword>
<feature type="compositionally biased region" description="Polar residues" evidence="2">
    <location>
        <begin position="75"/>
        <end position="92"/>
    </location>
</feature>
<feature type="compositionally biased region" description="Basic and acidic residues" evidence="2">
    <location>
        <begin position="550"/>
        <end position="563"/>
    </location>
</feature>
<evidence type="ECO:0000313" key="5">
    <source>
        <dbReference type="EMBL" id="KAH0813774.1"/>
    </source>
</evidence>
<sequence length="574" mass="66367">MYHHIRSIVRRILVTKSGKKVCVIAVVRINPGTLVAYIAVERIKGGHQTEELTVSSITTGDERRRFLPEVHLDPSRSSNQGHRPTSSSSDINPSRRLLRASTELSTCDPAPETQRSPVEDRLGRSGSRIVSPPARASIWEYQERCRRLETARGRFTWRGLGVPEGGNELREFETLDEDRIDKKNFRVLIKRENMDELDYSLLSRDELTYELELRDSTVSEENSTDDLVKNLQGLTLAEIDVTPLSSPAITPEAEFANCSNGVEEIAKLVKAVITRQSIPLVQVKLWHYQRRVDAMAHTAQMYSEETGELKAQFEDVSKKFAAKAKFVRNPAPVKIREERQNASYEVVRVYEGDTQPVFKWKIHFDGSTRGETAVFGFIQEVVDQMEILNITEQEVMHGMKHLLTGEAREWYRLVEGDVRTWSDFCRKLRKEFLPRDYEETALERLKQFKQSPDESATIFIARFNHRAHFLPTALSNERKLEILRRNIRPYYQEKLWDKDINTIQQLINYCDRLDDTRLNVEKFARGKAKTPNHEPERKRTTVTCYRCGKEGHMSRECPRKQECTAKPSGNGERR</sequence>
<dbReference type="SMART" id="SM00343">
    <property type="entry name" value="ZnF_C2HC"/>
    <property type="match status" value="1"/>
</dbReference>
<feature type="region of interest" description="Disordered" evidence="2">
    <location>
        <begin position="550"/>
        <end position="574"/>
    </location>
</feature>
<keyword evidence="1" id="KW-0862">Zinc</keyword>
<feature type="transmembrane region" description="Helical" evidence="3">
    <location>
        <begin position="21"/>
        <end position="40"/>
    </location>
</feature>
<dbReference type="AlphaFoldDB" id="A0A8J6L9F1"/>
<evidence type="ECO:0000313" key="6">
    <source>
        <dbReference type="Proteomes" id="UP000719412"/>
    </source>
</evidence>
<dbReference type="Proteomes" id="UP000719412">
    <property type="component" value="Unassembled WGS sequence"/>
</dbReference>
<dbReference type="GO" id="GO:0003676">
    <property type="term" value="F:nucleic acid binding"/>
    <property type="evidence" value="ECO:0007669"/>
    <property type="project" value="InterPro"/>
</dbReference>
<organism evidence="5 6">
    <name type="scientific">Tenebrio molitor</name>
    <name type="common">Yellow mealworm beetle</name>
    <dbReference type="NCBI Taxonomy" id="7067"/>
    <lineage>
        <taxon>Eukaryota</taxon>
        <taxon>Metazoa</taxon>
        <taxon>Ecdysozoa</taxon>
        <taxon>Arthropoda</taxon>
        <taxon>Hexapoda</taxon>
        <taxon>Insecta</taxon>
        <taxon>Pterygota</taxon>
        <taxon>Neoptera</taxon>
        <taxon>Endopterygota</taxon>
        <taxon>Coleoptera</taxon>
        <taxon>Polyphaga</taxon>
        <taxon>Cucujiformia</taxon>
        <taxon>Tenebrionidae</taxon>
        <taxon>Tenebrio</taxon>
    </lineage>
</organism>
<evidence type="ECO:0000256" key="1">
    <source>
        <dbReference type="PROSITE-ProRule" id="PRU00047"/>
    </source>
</evidence>
<protein>
    <recommendedName>
        <fullName evidence="4">CCHC-type domain-containing protein</fullName>
    </recommendedName>
</protein>
<comment type="caution">
    <text evidence="5">The sequence shown here is derived from an EMBL/GenBank/DDBJ whole genome shotgun (WGS) entry which is preliminary data.</text>
</comment>
<dbReference type="Pfam" id="PF00098">
    <property type="entry name" value="zf-CCHC"/>
    <property type="match status" value="1"/>
</dbReference>
<feature type="region of interest" description="Disordered" evidence="2">
    <location>
        <begin position="69"/>
        <end position="128"/>
    </location>
</feature>
<feature type="domain" description="CCHC-type" evidence="4">
    <location>
        <begin position="544"/>
        <end position="559"/>
    </location>
</feature>
<proteinExistence type="predicted"/>
<name>A0A8J6L9F1_TENMO</name>
<dbReference type="Pfam" id="PF03732">
    <property type="entry name" value="Retrotrans_gag"/>
    <property type="match status" value="1"/>
</dbReference>
<keyword evidence="1" id="KW-0479">Metal-binding</keyword>
<dbReference type="PANTHER" id="PTHR33223">
    <property type="entry name" value="CCHC-TYPE DOMAIN-CONTAINING PROTEIN"/>
    <property type="match status" value="1"/>
</dbReference>
<dbReference type="InterPro" id="IPR036875">
    <property type="entry name" value="Znf_CCHC_sf"/>
</dbReference>
<evidence type="ECO:0000259" key="4">
    <source>
        <dbReference type="PROSITE" id="PS50158"/>
    </source>
</evidence>
<reference evidence="5" key="1">
    <citation type="journal article" date="2020" name="J Insects Food Feed">
        <title>The yellow mealworm (Tenebrio molitor) genome: a resource for the emerging insects as food and feed industry.</title>
        <authorList>
            <person name="Eriksson T."/>
            <person name="Andere A."/>
            <person name="Kelstrup H."/>
            <person name="Emery V."/>
            <person name="Picard C."/>
        </authorList>
    </citation>
    <scope>NUCLEOTIDE SEQUENCE</scope>
    <source>
        <strain evidence="5">Stoneville</strain>
        <tissue evidence="5">Whole head</tissue>
    </source>
</reference>
<dbReference type="GO" id="GO:0008270">
    <property type="term" value="F:zinc ion binding"/>
    <property type="evidence" value="ECO:0007669"/>
    <property type="project" value="UniProtKB-KW"/>
</dbReference>
<evidence type="ECO:0000256" key="3">
    <source>
        <dbReference type="SAM" id="Phobius"/>
    </source>
</evidence>
<keyword evidence="3" id="KW-0472">Membrane</keyword>
<dbReference type="InterPro" id="IPR001878">
    <property type="entry name" value="Znf_CCHC"/>
</dbReference>